<organism evidence="5 6">
    <name type="scientific">Crenothrix polyspora</name>
    <dbReference type="NCBI Taxonomy" id="360316"/>
    <lineage>
        <taxon>Bacteria</taxon>
        <taxon>Pseudomonadati</taxon>
        <taxon>Pseudomonadota</taxon>
        <taxon>Gammaproteobacteria</taxon>
        <taxon>Methylococcales</taxon>
        <taxon>Crenotrichaceae</taxon>
        <taxon>Crenothrix</taxon>
    </lineage>
</organism>
<feature type="domain" description="PgaA membrane beta barrel" evidence="4">
    <location>
        <begin position="612"/>
        <end position="854"/>
    </location>
</feature>
<protein>
    <submittedName>
        <fullName evidence="5">Tetratricopeptide TPR_2 repeat-containing protein</fullName>
    </submittedName>
</protein>
<dbReference type="AlphaFoldDB" id="A0A1R4HIN8"/>
<keyword evidence="3" id="KW-0732">Signal</keyword>
<feature type="repeat" description="TPR" evidence="1">
    <location>
        <begin position="449"/>
        <end position="482"/>
    </location>
</feature>
<proteinExistence type="predicted"/>
<dbReference type="InterPro" id="IPR023870">
    <property type="entry name" value="PGA_export_porin_PgaA"/>
</dbReference>
<feature type="chain" id="PRO_5013136880" evidence="3">
    <location>
        <begin position="31"/>
        <end position="854"/>
    </location>
</feature>
<dbReference type="SMART" id="SM00028">
    <property type="entry name" value="TPR"/>
    <property type="match status" value="4"/>
</dbReference>
<dbReference type="InterPro" id="IPR049003">
    <property type="entry name" value="PgaA_barrel"/>
</dbReference>
<dbReference type="SUPFAM" id="SSF48452">
    <property type="entry name" value="TPR-like"/>
    <property type="match status" value="2"/>
</dbReference>
<dbReference type="Pfam" id="PF21197">
    <property type="entry name" value="PgaA_barrel"/>
    <property type="match status" value="1"/>
</dbReference>
<evidence type="ECO:0000256" key="1">
    <source>
        <dbReference type="PROSITE-ProRule" id="PRU00339"/>
    </source>
</evidence>
<dbReference type="Pfam" id="PF13432">
    <property type="entry name" value="TPR_16"/>
    <property type="match status" value="2"/>
</dbReference>
<dbReference type="OrthoDB" id="5405060at2"/>
<evidence type="ECO:0000256" key="2">
    <source>
        <dbReference type="SAM" id="MobiDB-lite"/>
    </source>
</evidence>
<keyword evidence="1" id="KW-0802">TPR repeat</keyword>
<feature type="region of interest" description="Disordered" evidence="2">
    <location>
        <begin position="539"/>
        <end position="561"/>
    </location>
</feature>
<feature type="compositionally biased region" description="Low complexity" evidence="2">
    <location>
        <begin position="543"/>
        <end position="555"/>
    </location>
</feature>
<dbReference type="GO" id="GO:1901515">
    <property type="term" value="F:poly-beta-1,6-N-acetyl-D-glucosamine transmembrane transporter activity"/>
    <property type="evidence" value="ECO:0007669"/>
    <property type="project" value="InterPro"/>
</dbReference>
<keyword evidence="6" id="KW-1185">Reference proteome</keyword>
<feature type="repeat" description="TPR" evidence="1">
    <location>
        <begin position="169"/>
        <end position="202"/>
    </location>
</feature>
<evidence type="ECO:0000256" key="3">
    <source>
        <dbReference type="SAM" id="SignalP"/>
    </source>
</evidence>
<dbReference type="PROSITE" id="PS50005">
    <property type="entry name" value="TPR"/>
    <property type="match status" value="2"/>
</dbReference>
<evidence type="ECO:0000313" key="5">
    <source>
        <dbReference type="EMBL" id="SJM96095.1"/>
    </source>
</evidence>
<dbReference type="EMBL" id="FUKJ01000453">
    <property type="protein sequence ID" value="SJM96095.1"/>
    <property type="molecule type" value="Genomic_DNA"/>
</dbReference>
<reference evidence="6" key="1">
    <citation type="submission" date="2017-02" db="EMBL/GenBank/DDBJ databases">
        <authorList>
            <person name="Daims H."/>
        </authorList>
    </citation>
    <scope>NUCLEOTIDE SEQUENCE [LARGE SCALE GENOMIC DNA]</scope>
</reference>
<gene>
    <name evidence="5" type="ORF">CRENPOLYSF2_860006</name>
</gene>
<dbReference type="InterPro" id="IPR019734">
    <property type="entry name" value="TPR_rpt"/>
</dbReference>
<feature type="signal peptide" evidence="3">
    <location>
        <begin position="1"/>
        <end position="30"/>
    </location>
</feature>
<dbReference type="InterPro" id="IPR011990">
    <property type="entry name" value="TPR-like_helical_dom_sf"/>
</dbReference>
<dbReference type="PANTHER" id="PTHR12558:SF47">
    <property type="entry name" value="LIPOPOLYSACCHARIDE ASSEMBLY PROTEIN B"/>
    <property type="match status" value="1"/>
</dbReference>
<dbReference type="PANTHER" id="PTHR12558">
    <property type="entry name" value="CELL DIVISION CYCLE 16,23,27"/>
    <property type="match status" value="1"/>
</dbReference>
<evidence type="ECO:0000259" key="4">
    <source>
        <dbReference type="Pfam" id="PF21197"/>
    </source>
</evidence>
<sequence length="854" mass="97565">MNRLRLSVSKSVKVKILLVSICLHVPVAFSDSASDEQYQQALQLARSGDTTQALEQLEQLVKNNPETAQYQYDYIQILSWASRDEDVLKQEAAINIDYAPIYVMEAVARSARNLKNFQHAEYLYRHSMSSIPNRLESQLGLALVMVDQKQADRAITLLTSLEHAYPQNIDVLIAFAYAYEIKKQFLPAIKYYENVLAIQPGNKEAARGIVFDLTASGAIPLAYEKAQANRELFTEEEWAHFDWDSAATQIRWGEVSPLEGKQRFDETDTAIKAVDDNIASVKTRQLQEPEVWDARARIDHMVALRHRIRMSDVIKEYDTLQQRKVAIPAYGRSAVADAYLYLEQPEKARDLYLSIIKENPKDFNARSSLVYAYLEAEQFDDADKLAKELAKEQPEKIRYKPADAPEYTRGNPKKTRTELTAADLSAYADKLDEATDKIEDLHSKAPFNADIHNDLARTYYFRGWPRKAEKHFDMAMNADPKHLGLKVGHAEVMRDLKAYRKAEKEVVKLVKEAPEDKGVQKQKRLWDIHNGWEFKSFNSGGLSTNPKSNTNNNPKGSEDISTDNYLYSPPIDYNFRVFAHQGWSTGLFPRQSIQGLSPSGRPLLVEQPDLHAYLRTYGLGLEYSARNLLATSEIHYDNFTQEHAHVGVALGLNYEFDDHWKMSAGFDSLENNISLRALAAGVTATSGKLSGTYRAHESRQFDLASQYTAYSDNNDRFEISGNYFERWYSGPKYKFATRLNAGYSNNSEGYTPDLFSNVAYFNPKNDASVSLTLDNDYLTYRYYDTSFHQRLALSGGNYWQDGFGSNITGNIQYEHIWKALNRFELIYGASHVWTAYDGTPTQNWIFYLNTDIRF</sequence>
<name>A0A1R4HIN8_9GAMM</name>
<accession>A0A1R4HIN8</accession>
<dbReference type="NCBIfam" id="TIGR03939">
    <property type="entry name" value="PGA_TPR_OMP"/>
    <property type="match status" value="1"/>
</dbReference>
<dbReference type="Proteomes" id="UP000195442">
    <property type="component" value="Unassembled WGS sequence"/>
</dbReference>
<evidence type="ECO:0000313" key="6">
    <source>
        <dbReference type="Proteomes" id="UP000195442"/>
    </source>
</evidence>
<dbReference type="Gene3D" id="1.25.40.10">
    <property type="entry name" value="Tetratricopeptide repeat domain"/>
    <property type="match status" value="3"/>
</dbReference>